<evidence type="ECO:0000313" key="4">
    <source>
        <dbReference type="Proteomes" id="UP000030671"/>
    </source>
</evidence>
<keyword evidence="4" id="KW-1185">Reference proteome</keyword>
<dbReference type="InParanoid" id="W4K1L1"/>
<reference evidence="3 4" key="1">
    <citation type="journal article" date="2012" name="New Phytol.">
        <title>Insight into trade-off between wood decay and parasitism from the genome of a fungal forest pathogen.</title>
        <authorList>
            <person name="Olson A."/>
            <person name="Aerts A."/>
            <person name="Asiegbu F."/>
            <person name="Belbahri L."/>
            <person name="Bouzid O."/>
            <person name="Broberg A."/>
            <person name="Canback B."/>
            <person name="Coutinho P.M."/>
            <person name="Cullen D."/>
            <person name="Dalman K."/>
            <person name="Deflorio G."/>
            <person name="van Diepen L.T."/>
            <person name="Dunand C."/>
            <person name="Duplessis S."/>
            <person name="Durling M."/>
            <person name="Gonthier P."/>
            <person name="Grimwood J."/>
            <person name="Fossdal C.G."/>
            <person name="Hansson D."/>
            <person name="Henrissat B."/>
            <person name="Hietala A."/>
            <person name="Himmelstrand K."/>
            <person name="Hoffmeister D."/>
            <person name="Hogberg N."/>
            <person name="James T.Y."/>
            <person name="Karlsson M."/>
            <person name="Kohler A."/>
            <person name="Kues U."/>
            <person name="Lee Y.H."/>
            <person name="Lin Y.C."/>
            <person name="Lind M."/>
            <person name="Lindquist E."/>
            <person name="Lombard V."/>
            <person name="Lucas S."/>
            <person name="Lunden K."/>
            <person name="Morin E."/>
            <person name="Murat C."/>
            <person name="Park J."/>
            <person name="Raffaello T."/>
            <person name="Rouze P."/>
            <person name="Salamov A."/>
            <person name="Schmutz J."/>
            <person name="Solheim H."/>
            <person name="Stahlberg J."/>
            <person name="Velez H."/>
            <person name="de Vries R.P."/>
            <person name="Wiebenga A."/>
            <person name="Woodward S."/>
            <person name="Yakovlev I."/>
            <person name="Garbelotto M."/>
            <person name="Martin F."/>
            <person name="Grigoriev I.V."/>
            <person name="Stenlid J."/>
        </authorList>
    </citation>
    <scope>NUCLEOTIDE SEQUENCE [LARGE SCALE GENOMIC DNA]</scope>
    <source>
        <strain evidence="3 4">TC 32-1</strain>
    </source>
</reference>
<dbReference type="AlphaFoldDB" id="W4K1L1"/>
<dbReference type="Proteomes" id="UP000030671">
    <property type="component" value="Unassembled WGS sequence"/>
</dbReference>
<evidence type="ECO:0000259" key="2">
    <source>
        <dbReference type="PROSITE" id="PS50181"/>
    </source>
</evidence>
<dbReference type="Pfam" id="PF00646">
    <property type="entry name" value="F-box"/>
    <property type="match status" value="1"/>
</dbReference>
<evidence type="ECO:0000313" key="3">
    <source>
        <dbReference type="EMBL" id="ETW79230.1"/>
    </source>
</evidence>
<dbReference type="KEGG" id="hir:HETIRDRAFT_478642"/>
<name>W4K1L1_HETIT</name>
<organism evidence="3 4">
    <name type="scientific">Heterobasidion irregulare (strain TC 32-1)</name>
    <dbReference type="NCBI Taxonomy" id="747525"/>
    <lineage>
        <taxon>Eukaryota</taxon>
        <taxon>Fungi</taxon>
        <taxon>Dikarya</taxon>
        <taxon>Basidiomycota</taxon>
        <taxon>Agaricomycotina</taxon>
        <taxon>Agaricomycetes</taxon>
        <taxon>Russulales</taxon>
        <taxon>Bondarzewiaceae</taxon>
        <taxon>Heterobasidion</taxon>
        <taxon>Heterobasidion annosum species complex</taxon>
    </lineage>
</organism>
<dbReference type="eggNOG" id="ENOG502SNIU">
    <property type="taxonomic scope" value="Eukaryota"/>
</dbReference>
<dbReference type="GeneID" id="20677830"/>
<protein>
    <recommendedName>
        <fullName evidence="2">F-box domain-containing protein</fullName>
    </recommendedName>
</protein>
<sequence>MCSFLGLPIELMLQIIALLDVSEVLSLRKTCRVLADSTRMKAVWLNQLRHQQFDLLLPFNARDLESSTKLPTLDIERMAVSTHLSQRDWPFPCSKSLSFVGISEGYHNILALIPLDQRLLCIYGDGAIVLWELVQADWNNLEETIIPQRARWELGSEGPWTTAVAFLDVFTNSIYAAVTRYQDG</sequence>
<dbReference type="SUPFAM" id="SSF81383">
    <property type="entry name" value="F-box domain"/>
    <property type="match status" value="1"/>
</dbReference>
<dbReference type="EMBL" id="KI925461">
    <property type="protein sequence ID" value="ETW79230.1"/>
    <property type="molecule type" value="Genomic_DNA"/>
</dbReference>
<dbReference type="HOGENOM" id="CLU_1468341_0_0_1"/>
<dbReference type="OrthoDB" id="3211970at2759"/>
<feature type="signal peptide" evidence="1">
    <location>
        <begin position="1"/>
        <end position="26"/>
    </location>
</feature>
<dbReference type="SMART" id="SM00256">
    <property type="entry name" value="FBOX"/>
    <property type="match status" value="1"/>
</dbReference>
<proteinExistence type="predicted"/>
<keyword evidence="1" id="KW-0732">Signal</keyword>
<feature type="domain" description="F-box" evidence="2">
    <location>
        <begin position="1"/>
        <end position="47"/>
    </location>
</feature>
<feature type="chain" id="PRO_5004845115" description="F-box domain-containing protein" evidence="1">
    <location>
        <begin position="27"/>
        <end position="184"/>
    </location>
</feature>
<evidence type="ECO:0000256" key="1">
    <source>
        <dbReference type="SAM" id="SignalP"/>
    </source>
</evidence>
<gene>
    <name evidence="3" type="ORF">HETIRDRAFT_478642</name>
</gene>
<dbReference type="InterPro" id="IPR036047">
    <property type="entry name" value="F-box-like_dom_sf"/>
</dbReference>
<accession>W4K1L1</accession>
<dbReference type="PROSITE" id="PS50181">
    <property type="entry name" value="FBOX"/>
    <property type="match status" value="1"/>
</dbReference>
<dbReference type="RefSeq" id="XP_009549482.1">
    <property type="nucleotide sequence ID" value="XM_009551187.1"/>
</dbReference>
<dbReference type="InterPro" id="IPR001810">
    <property type="entry name" value="F-box_dom"/>
</dbReference>